<evidence type="ECO:0000313" key="2">
    <source>
        <dbReference type="RefSeq" id="XP_016990422.1"/>
    </source>
</evidence>
<feature type="region of interest" description="Disordered" evidence="1">
    <location>
        <begin position="1"/>
        <end position="43"/>
    </location>
</feature>
<accession>A0A6P4FKQ8</accession>
<dbReference type="AlphaFoldDB" id="A0A6P4FKQ8"/>
<proteinExistence type="predicted"/>
<name>A0A6P4FKQ8_DRORH</name>
<feature type="region of interest" description="Disordered" evidence="1">
    <location>
        <begin position="62"/>
        <end position="120"/>
    </location>
</feature>
<dbReference type="OrthoDB" id="16520at2759"/>
<feature type="compositionally biased region" description="Basic and acidic residues" evidence="1">
    <location>
        <begin position="62"/>
        <end position="75"/>
    </location>
</feature>
<feature type="compositionally biased region" description="Polar residues" evidence="1">
    <location>
        <begin position="1"/>
        <end position="16"/>
    </location>
</feature>
<organism evidence="2">
    <name type="scientific">Drosophila rhopaloa</name>
    <name type="common">Fruit fly</name>
    <dbReference type="NCBI Taxonomy" id="1041015"/>
    <lineage>
        <taxon>Eukaryota</taxon>
        <taxon>Metazoa</taxon>
        <taxon>Ecdysozoa</taxon>
        <taxon>Arthropoda</taxon>
        <taxon>Hexapoda</taxon>
        <taxon>Insecta</taxon>
        <taxon>Pterygota</taxon>
        <taxon>Neoptera</taxon>
        <taxon>Endopterygota</taxon>
        <taxon>Diptera</taxon>
        <taxon>Brachycera</taxon>
        <taxon>Muscomorpha</taxon>
        <taxon>Ephydroidea</taxon>
        <taxon>Drosophilidae</taxon>
        <taxon>Drosophila</taxon>
        <taxon>Sophophora</taxon>
    </lineage>
</organism>
<sequence>MQLFRTSTLRRSPTQNPRRKRRSSHAGRSASTAGIHGRGSIGSISSGIFKAFRERFLSSDDSGDYRKLRQRDAESGRMGANATSSTDSSGEDEEPSSSSSVEDLFANEAERRKWQRKNSEHRRRAARKKVFCYHSYVCGFIRL</sequence>
<evidence type="ECO:0000256" key="1">
    <source>
        <dbReference type="SAM" id="MobiDB-lite"/>
    </source>
</evidence>
<gene>
    <name evidence="2" type="primary">LOC108052532</name>
</gene>
<dbReference type="RefSeq" id="XP_016990422.1">
    <property type="nucleotide sequence ID" value="XM_017134933.1"/>
</dbReference>
<protein>
    <submittedName>
        <fullName evidence="2">Uncharacterized protein LOC108052532</fullName>
    </submittedName>
</protein>
<reference evidence="2" key="1">
    <citation type="submission" date="2025-08" db="UniProtKB">
        <authorList>
            <consortium name="RefSeq"/>
        </authorList>
    </citation>
    <scope>IDENTIFICATION</scope>
</reference>